<evidence type="ECO:0000256" key="6">
    <source>
        <dbReference type="ARBA" id="ARBA00023136"/>
    </source>
</evidence>
<dbReference type="PROSITE" id="PS50893">
    <property type="entry name" value="ABC_TRANSPORTER_2"/>
    <property type="match status" value="1"/>
</dbReference>
<dbReference type="STRING" id="1381753.V2XMB6"/>
<evidence type="ECO:0000256" key="4">
    <source>
        <dbReference type="ARBA" id="ARBA00022840"/>
    </source>
</evidence>
<dbReference type="SMART" id="SM00382">
    <property type="entry name" value="AAA"/>
    <property type="match status" value="1"/>
</dbReference>
<gene>
    <name evidence="10" type="ORF">Moror_14064</name>
</gene>
<proteinExistence type="predicted"/>
<evidence type="ECO:0000313" key="11">
    <source>
        <dbReference type="Proteomes" id="UP000017559"/>
    </source>
</evidence>
<dbReference type="KEGG" id="mrr:Moror_14064"/>
<dbReference type="AlphaFoldDB" id="V2XMB6"/>
<feature type="region of interest" description="Disordered" evidence="7">
    <location>
        <begin position="1"/>
        <end position="21"/>
    </location>
</feature>
<dbReference type="PANTHER" id="PTHR43394:SF1">
    <property type="entry name" value="ATP-BINDING CASSETTE SUB-FAMILY B MEMBER 10, MITOCHONDRIAL"/>
    <property type="match status" value="1"/>
</dbReference>
<dbReference type="SUPFAM" id="SSF90123">
    <property type="entry name" value="ABC transporter transmembrane region"/>
    <property type="match status" value="1"/>
</dbReference>
<organism evidence="10 11">
    <name type="scientific">Moniliophthora roreri (strain MCA 2997)</name>
    <name type="common">Cocoa frosty pod rot fungus</name>
    <name type="synonym">Crinipellis roreri</name>
    <dbReference type="NCBI Taxonomy" id="1381753"/>
    <lineage>
        <taxon>Eukaryota</taxon>
        <taxon>Fungi</taxon>
        <taxon>Dikarya</taxon>
        <taxon>Basidiomycota</taxon>
        <taxon>Agaricomycotina</taxon>
        <taxon>Agaricomycetes</taxon>
        <taxon>Agaricomycetidae</taxon>
        <taxon>Agaricales</taxon>
        <taxon>Marasmiineae</taxon>
        <taxon>Marasmiaceae</taxon>
        <taxon>Moniliophthora</taxon>
    </lineage>
</organism>
<keyword evidence="3" id="KW-0547">Nucleotide-binding</keyword>
<dbReference type="GO" id="GO:0016020">
    <property type="term" value="C:membrane"/>
    <property type="evidence" value="ECO:0007669"/>
    <property type="project" value="UniProtKB-SubCell"/>
</dbReference>
<evidence type="ECO:0000256" key="2">
    <source>
        <dbReference type="ARBA" id="ARBA00022692"/>
    </source>
</evidence>
<evidence type="ECO:0000256" key="5">
    <source>
        <dbReference type="ARBA" id="ARBA00022989"/>
    </source>
</evidence>
<feature type="compositionally biased region" description="Basic residues" evidence="7">
    <location>
        <begin position="1"/>
        <end position="12"/>
    </location>
</feature>
<dbReference type="PANTHER" id="PTHR43394">
    <property type="entry name" value="ATP-DEPENDENT PERMEASE MDL1, MITOCHONDRIAL"/>
    <property type="match status" value="1"/>
</dbReference>
<dbReference type="PROSITE" id="PS00211">
    <property type="entry name" value="ABC_TRANSPORTER_1"/>
    <property type="match status" value="1"/>
</dbReference>
<dbReference type="InterPro" id="IPR039421">
    <property type="entry name" value="Type_1_exporter"/>
</dbReference>
<evidence type="ECO:0000256" key="8">
    <source>
        <dbReference type="SAM" id="Phobius"/>
    </source>
</evidence>
<dbReference type="Gene3D" id="3.40.50.300">
    <property type="entry name" value="P-loop containing nucleotide triphosphate hydrolases"/>
    <property type="match status" value="1"/>
</dbReference>
<feature type="domain" description="ABC transporter" evidence="9">
    <location>
        <begin position="425"/>
        <end position="704"/>
    </location>
</feature>
<evidence type="ECO:0000256" key="7">
    <source>
        <dbReference type="SAM" id="MobiDB-lite"/>
    </source>
</evidence>
<feature type="transmembrane region" description="Helical" evidence="8">
    <location>
        <begin position="79"/>
        <end position="104"/>
    </location>
</feature>
<evidence type="ECO:0000256" key="3">
    <source>
        <dbReference type="ARBA" id="ARBA00022741"/>
    </source>
</evidence>
<dbReference type="GO" id="GO:0005524">
    <property type="term" value="F:ATP binding"/>
    <property type="evidence" value="ECO:0007669"/>
    <property type="project" value="UniProtKB-KW"/>
</dbReference>
<dbReference type="GO" id="GO:0016887">
    <property type="term" value="F:ATP hydrolysis activity"/>
    <property type="evidence" value="ECO:0007669"/>
    <property type="project" value="InterPro"/>
</dbReference>
<protein>
    <submittedName>
        <fullName evidence="10">Abc transporter related protein</fullName>
    </submittedName>
</protein>
<accession>V2XMB6</accession>
<keyword evidence="11" id="KW-1185">Reference proteome</keyword>
<sequence length="711" mass="81257">MYGRRRTRRPPRKGNFNPEDEKNVKHTKIGVWDLYEEKQPELERVPLLKRLNVEHYLEMYNTLPFVWRMMKDIGSMRSCWFYMGAFLLVELVSSLIPALSLWYSGQLLQIVQTAVDQRTVDKKLLLHVAVGRFVCTIATQLCSHSKSRLSRPLIFRIRQFYSVRIFRTIARLDVPTFDDAGIQRQFEQVFAGDSRSSVAWEVIRMAINISTTTIQLLSQLSVLATVLKGQRDGTLLALLCFSRSLFDWVQYQPKMPLVWAATTRNEDYLKMEGLKKTVSTNLHRQEMVAGGMWEHMHAHYSKCSELLGEDAAGFWPLYNVFSTRFQWSTLIKQPFKELPQIVFTLRAVQYPSSIPLSLASLNLITQTATTFSHTLFNLFSQTGSVADSFATIRQLYEIMEVPNRIADGDIPFPENTRSLQYGIAVEFRNVSFRYPECEEYALRNVSFKIEQGQLCVIVGRNGSGKSTILKLIARLYDPEEGQILIDGRDIKALKLADLRRAMAVLFQDYTHFPLSIKDNIGLGDPAHAEDEDRIEQAAVLGGAAEFIEKLPDQYDTYLKRPVGDVYSTLSEGTKTIFGRPVNYQGIRGIGNMKGNETTSLSGGQMQRIALSRTFMRTLDDEQKVGLLLFDEPSASLDPTAEHDLFERLRRLRGQKTMIFSTHRFGNLTRHADLILYMNDSLIIEEGTHADLIKADGEYARLWNLQAQAFLS</sequence>
<evidence type="ECO:0000259" key="9">
    <source>
        <dbReference type="PROSITE" id="PS50893"/>
    </source>
</evidence>
<keyword evidence="5 8" id="KW-1133">Transmembrane helix</keyword>
<keyword evidence="6 8" id="KW-0472">Membrane</keyword>
<name>V2XMB6_MONRO</name>
<keyword evidence="4" id="KW-0067">ATP-binding</keyword>
<reference evidence="10 11" key="1">
    <citation type="journal article" date="2014" name="BMC Genomics">
        <title>Genome and secretome analysis of the hemibiotrophic fungal pathogen, Moniliophthora roreri, which causes frosty pod rot disease of cacao: mechanisms of the biotrophic and necrotrophic phases.</title>
        <authorList>
            <person name="Meinhardt L.W."/>
            <person name="Costa G.G.L."/>
            <person name="Thomazella D.P.T."/>
            <person name="Teixeira P.J.P.L."/>
            <person name="Carazzolle M.F."/>
            <person name="Schuster S.C."/>
            <person name="Carlson J.E."/>
            <person name="Guiltinan M.J."/>
            <person name="Mieczkowski P."/>
            <person name="Farmer A."/>
            <person name="Ramaraj T."/>
            <person name="Crozier J."/>
            <person name="Davis R.E."/>
            <person name="Shao J."/>
            <person name="Melnick R.L."/>
            <person name="Pereira G.A.G."/>
            <person name="Bailey B.A."/>
        </authorList>
    </citation>
    <scope>NUCLEOTIDE SEQUENCE [LARGE SCALE GENOMIC DNA]</scope>
    <source>
        <strain evidence="10 11">MCA 2997</strain>
    </source>
</reference>
<evidence type="ECO:0000256" key="1">
    <source>
        <dbReference type="ARBA" id="ARBA00004141"/>
    </source>
</evidence>
<dbReference type="SUPFAM" id="SSF52540">
    <property type="entry name" value="P-loop containing nucleoside triphosphate hydrolases"/>
    <property type="match status" value="1"/>
</dbReference>
<dbReference type="InterPro" id="IPR017871">
    <property type="entry name" value="ABC_transporter-like_CS"/>
</dbReference>
<keyword evidence="2 8" id="KW-0812">Transmembrane</keyword>
<dbReference type="InterPro" id="IPR003439">
    <property type="entry name" value="ABC_transporter-like_ATP-bd"/>
</dbReference>
<dbReference type="HOGENOM" id="CLU_000604_63_0_1"/>
<dbReference type="InterPro" id="IPR027417">
    <property type="entry name" value="P-loop_NTPase"/>
</dbReference>
<dbReference type="OrthoDB" id="6500128at2759"/>
<dbReference type="EMBL" id="AWSO01000118">
    <property type="protein sequence ID" value="ESK94897.1"/>
    <property type="molecule type" value="Genomic_DNA"/>
</dbReference>
<dbReference type="GO" id="GO:0015421">
    <property type="term" value="F:ABC-type oligopeptide transporter activity"/>
    <property type="evidence" value="ECO:0007669"/>
    <property type="project" value="TreeGrafter"/>
</dbReference>
<dbReference type="Pfam" id="PF00005">
    <property type="entry name" value="ABC_tran"/>
    <property type="match status" value="1"/>
</dbReference>
<comment type="subcellular location">
    <subcellularLocation>
        <location evidence="1">Membrane</location>
        <topology evidence="1">Multi-pass membrane protein</topology>
    </subcellularLocation>
</comment>
<dbReference type="InterPro" id="IPR003593">
    <property type="entry name" value="AAA+_ATPase"/>
</dbReference>
<dbReference type="Proteomes" id="UP000017559">
    <property type="component" value="Unassembled WGS sequence"/>
</dbReference>
<dbReference type="InterPro" id="IPR036640">
    <property type="entry name" value="ABC1_TM_sf"/>
</dbReference>
<evidence type="ECO:0000313" key="10">
    <source>
        <dbReference type="EMBL" id="ESK94897.1"/>
    </source>
</evidence>
<comment type="caution">
    <text evidence="10">The sequence shown here is derived from an EMBL/GenBank/DDBJ whole genome shotgun (WGS) entry which is preliminary data.</text>
</comment>